<feature type="transmembrane region" description="Helical" evidence="1">
    <location>
        <begin position="27"/>
        <end position="56"/>
    </location>
</feature>
<dbReference type="Pfam" id="PF06182">
    <property type="entry name" value="ABC2_membrane_6"/>
    <property type="match status" value="1"/>
</dbReference>
<protein>
    <submittedName>
        <fullName evidence="2">ABC-2 family transporter protein</fullName>
    </submittedName>
</protein>
<sequence length="260" mass="29412">MTFATAYLRMARADAVAKLENRADFGLIMLGVISTSLASMLTVYFMLGASGAVLGWTRGELIFMQGFVFTIFAPQSSCFNAMYWVEVWLKNGNFTRFYTRPGHPLLLLMLEKFHPQGFICLFTGLAYCVFGLWNTPYLSDWLFWLKFTIMLPLAAIVLLSVNMMAVSSCFWFGESFAMQVTVGKLTDMSRYPLELFPKLARYAFMALPLAGIVWWPSLALLRNANFWSTLALMSLIAASALYTLHWQWKLGMRHWAGAGG</sequence>
<gene>
    <name evidence="2" type="ORF">HZU75_08070</name>
</gene>
<dbReference type="PANTHER" id="PTHR36833">
    <property type="entry name" value="SLR0610 PROTEIN-RELATED"/>
    <property type="match status" value="1"/>
</dbReference>
<evidence type="ECO:0000313" key="3">
    <source>
        <dbReference type="Proteomes" id="UP000510822"/>
    </source>
</evidence>
<proteinExistence type="predicted"/>
<feature type="transmembrane region" description="Helical" evidence="1">
    <location>
        <begin position="62"/>
        <end position="85"/>
    </location>
</feature>
<feature type="transmembrane region" description="Helical" evidence="1">
    <location>
        <begin position="141"/>
        <end position="161"/>
    </location>
</feature>
<keyword evidence="3" id="KW-1185">Reference proteome</keyword>
<keyword evidence="1" id="KW-1133">Transmembrane helix</keyword>
<dbReference type="PANTHER" id="PTHR36833:SF1">
    <property type="entry name" value="INTEGRAL MEMBRANE TRANSPORT PROTEIN"/>
    <property type="match status" value="1"/>
</dbReference>
<dbReference type="KEGG" id="cfon:HZU75_08070"/>
<dbReference type="InterPro" id="IPR010390">
    <property type="entry name" value="ABC-2_transporter-like"/>
</dbReference>
<dbReference type="RefSeq" id="WP_180308611.1">
    <property type="nucleotide sequence ID" value="NZ_CP058952.1"/>
</dbReference>
<keyword evidence="1" id="KW-0812">Transmembrane</keyword>
<feature type="transmembrane region" description="Helical" evidence="1">
    <location>
        <begin position="199"/>
        <end position="218"/>
    </location>
</feature>
<dbReference type="Proteomes" id="UP000510822">
    <property type="component" value="Chromosome"/>
</dbReference>
<reference evidence="2 3" key="1">
    <citation type="journal article" date="2016" name="Int. J. Syst. Evol. Microbiol.">
        <title>Chitinibacter fontanus sp. nov., isolated from a spring.</title>
        <authorList>
            <person name="Sheu S.Y."/>
            <person name="Li Y.S."/>
            <person name="Young C.C."/>
            <person name="Chen W.M."/>
        </authorList>
    </citation>
    <scope>NUCLEOTIDE SEQUENCE [LARGE SCALE GENOMIC DNA]</scope>
    <source>
        <strain evidence="2 3">STM-7</strain>
    </source>
</reference>
<organism evidence="2 3">
    <name type="scientific">Chitinibacter fontanus</name>
    <dbReference type="NCBI Taxonomy" id="1737446"/>
    <lineage>
        <taxon>Bacteria</taxon>
        <taxon>Pseudomonadati</taxon>
        <taxon>Pseudomonadota</taxon>
        <taxon>Betaproteobacteria</taxon>
        <taxon>Neisseriales</taxon>
        <taxon>Chitinibacteraceae</taxon>
        <taxon>Chitinibacter</taxon>
    </lineage>
</organism>
<keyword evidence="1" id="KW-0472">Membrane</keyword>
<dbReference type="AlphaFoldDB" id="A0A7D5ZD44"/>
<feature type="transmembrane region" description="Helical" evidence="1">
    <location>
        <begin position="117"/>
        <end position="135"/>
    </location>
</feature>
<dbReference type="EMBL" id="CP058952">
    <property type="protein sequence ID" value="QLI81486.1"/>
    <property type="molecule type" value="Genomic_DNA"/>
</dbReference>
<name>A0A7D5ZD44_9NEIS</name>
<evidence type="ECO:0000256" key="1">
    <source>
        <dbReference type="SAM" id="Phobius"/>
    </source>
</evidence>
<feature type="transmembrane region" description="Helical" evidence="1">
    <location>
        <begin position="224"/>
        <end position="244"/>
    </location>
</feature>
<evidence type="ECO:0000313" key="2">
    <source>
        <dbReference type="EMBL" id="QLI81486.1"/>
    </source>
</evidence>
<accession>A0A7D5ZD44</accession>